<dbReference type="Gene3D" id="3.30.460.10">
    <property type="entry name" value="Beta Polymerase, domain 2"/>
    <property type="match status" value="1"/>
</dbReference>
<feature type="compositionally biased region" description="Polar residues" evidence="16">
    <location>
        <begin position="352"/>
        <end position="364"/>
    </location>
</feature>
<dbReference type="InterPro" id="IPR054708">
    <property type="entry name" value="MTPAP-like_central"/>
</dbReference>
<keyword evidence="4" id="KW-0808">Transferase</keyword>
<evidence type="ECO:0000256" key="13">
    <source>
        <dbReference type="ARBA" id="ARBA00080076"/>
    </source>
</evidence>
<evidence type="ECO:0000256" key="16">
    <source>
        <dbReference type="SAM" id="MobiDB-lite"/>
    </source>
</evidence>
<dbReference type="FunFam" id="1.10.1410.10:FF:000003">
    <property type="entry name" value="non-canonical poly(A) RNA polymerase PAPD7"/>
    <property type="match status" value="1"/>
</dbReference>
<feature type="domain" description="PAP-associated" evidence="17">
    <location>
        <begin position="176"/>
        <end position="233"/>
    </location>
</feature>
<dbReference type="GO" id="GO:0031123">
    <property type="term" value="P:RNA 3'-end processing"/>
    <property type="evidence" value="ECO:0007669"/>
    <property type="project" value="TreeGrafter"/>
</dbReference>
<dbReference type="GO" id="GO:0043634">
    <property type="term" value="P:polyadenylation-dependent ncRNA catabolic process"/>
    <property type="evidence" value="ECO:0007669"/>
    <property type="project" value="TreeGrafter"/>
</dbReference>
<evidence type="ECO:0000259" key="17">
    <source>
        <dbReference type="Pfam" id="PF03828"/>
    </source>
</evidence>
<evidence type="ECO:0000256" key="8">
    <source>
        <dbReference type="ARBA" id="ARBA00054414"/>
    </source>
</evidence>
<evidence type="ECO:0000256" key="5">
    <source>
        <dbReference type="ARBA" id="ARBA00022723"/>
    </source>
</evidence>
<keyword evidence="6" id="KW-0460">Magnesium</keyword>
<dbReference type="EC" id="2.7.7.19" evidence="3"/>
<evidence type="ECO:0000256" key="15">
    <source>
        <dbReference type="ARBA" id="ARBA00083848"/>
    </source>
</evidence>
<sequence length="400" mass="45670">MSPRPEEAAMRREVVKRIETVIKDLWPTADVSIAQVLVCYYIIDDIDLVVFGKWERPPLQLLEQALRKHNVAEPYSIKVLDKATVPIIKLTDQETEVKVDISFNVETGVKAARFIKEYMKKYSLLPYLILVLKQFLLQRDLNEVFTGGISSYSLILMAISFLQLHPRIDARRADENLGMLLIEFFELYGRNFNYLKTGIRIKNGGAYIAKEEIMKVMTNGYRPSMLCIEDPLLPGKTVQRTFYGVKLIKNTLGRIIKVTQEVIDYRAWIKKKWGSKINLSPELDNRLKIRDQIAPCNGEQNNNRDSESSYNQRLTLSLASTQQLSSGSSASSVSSLSGSDIQHTGMKFSMKGTHNQGNSYSPVNSGGMRQPVGNRGHHQYNRNIWRRKKHRDSLPISLSR</sequence>
<evidence type="ECO:0000256" key="1">
    <source>
        <dbReference type="ARBA" id="ARBA00001936"/>
    </source>
</evidence>
<dbReference type="Ensembl" id="ENSPSTT00000007303.1">
    <property type="protein sequence ID" value="ENSPSTP00000006958.1"/>
    <property type="gene ID" value="ENSPSTG00000004927.1"/>
</dbReference>
<evidence type="ECO:0000256" key="14">
    <source>
        <dbReference type="ARBA" id="ARBA00082009"/>
    </source>
</evidence>
<keyword evidence="20" id="KW-1185">Reference proteome</keyword>
<dbReference type="InterPro" id="IPR043519">
    <property type="entry name" value="NT_sf"/>
</dbReference>
<evidence type="ECO:0000256" key="6">
    <source>
        <dbReference type="ARBA" id="ARBA00022842"/>
    </source>
</evidence>
<comment type="subunit">
    <text evidence="9">Component of a nuclear TRAMP-like complex, an ATP-dependent exosome regulatory complex consisting of a helicase (MTREX), an oligadenylate polymerase (TENT4B or TENT4A), and a substrate specific RNA-binding factor (ZCCHC7 or ZCCHC8). Several TRAMP-like complexes exist with specific compositions and are associated with nuclear, or nucleolar RNA exosomes.</text>
</comment>
<feature type="compositionally biased region" description="Basic residues" evidence="16">
    <location>
        <begin position="375"/>
        <end position="391"/>
    </location>
</feature>
<comment type="function">
    <text evidence="8">Terminal nucleotidyltransferase that catalyzes preferentially the transfer of ATP and GTP on RNA 3' poly(A) tail creating a heterogeneous 3' poly(A) tail leading to mRNAs stabilization by protecting mRNAs from active deadenylation. Also functions as a catalytic subunit of a TRAMP-like complex which has a poly(A) RNA polymerase activity and is involved in a post-transcriptional quality control mechanism. Polyadenylation with short oligo(A) tails is required for the degradative activity of the exosome on several of its nuclear RNA substrates. Has no terminal uridylyltransferase activity, and does not play a role in replication-dependent histone mRNA degradation via uridylation.</text>
</comment>
<evidence type="ECO:0000256" key="3">
    <source>
        <dbReference type="ARBA" id="ARBA00012388"/>
    </source>
</evidence>
<protein>
    <recommendedName>
        <fullName evidence="10">Terminal nucleotidyltransferase 4A</fullName>
        <ecNumber evidence="3">2.7.7.19</ecNumber>
    </recommendedName>
    <alternativeName>
        <fullName evidence="13">DNA polymerase sigma</fullName>
    </alternativeName>
    <alternativeName>
        <fullName evidence="12">Non-canonical poly(A) RNA polymerase PAPD7</fullName>
    </alternativeName>
    <alternativeName>
        <fullName evidence="11">PAP-associated domain-containing protein 7</fullName>
    </alternativeName>
    <alternativeName>
        <fullName evidence="15">TRAMP-like complex polyadenylate polymerase</fullName>
    </alternativeName>
    <alternativeName>
        <fullName evidence="14">Terminal guanylyltransferase</fullName>
    </alternativeName>
</protein>
<organism evidence="19 20">
    <name type="scientific">Pavo cristatus</name>
    <name type="common">Indian peafowl</name>
    <name type="synonym">Blue peafowl</name>
    <dbReference type="NCBI Taxonomy" id="9049"/>
    <lineage>
        <taxon>Eukaryota</taxon>
        <taxon>Metazoa</taxon>
        <taxon>Chordata</taxon>
        <taxon>Craniata</taxon>
        <taxon>Vertebrata</taxon>
        <taxon>Euteleostomi</taxon>
        <taxon>Archelosauria</taxon>
        <taxon>Archosauria</taxon>
        <taxon>Dinosauria</taxon>
        <taxon>Saurischia</taxon>
        <taxon>Theropoda</taxon>
        <taxon>Coelurosauria</taxon>
        <taxon>Aves</taxon>
        <taxon>Neognathae</taxon>
        <taxon>Galloanserae</taxon>
        <taxon>Galliformes</taxon>
        <taxon>Phasianidae</taxon>
        <taxon>Phasianinae</taxon>
        <taxon>Pavo</taxon>
    </lineage>
</organism>
<dbReference type="Proteomes" id="UP000694428">
    <property type="component" value="Unplaced"/>
</dbReference>
<name>A0A8C9L757_PAVCR</name>
<proteinExistence type="inferred from homology"/>
<keyword evidence="5" id="KW-0479">Metal-binding</keyword>
<dbReference type="GO" id="GO:0003729">
    <property type="term" value="F:mRNA binding"/>
    <property type="evidence" value="ECO:0007669"/>
    <property type="project" value="TreeGrafter"/>
</dbReference>
<dbReference type="GO" id="GO:1905870">
    <property type="term" value="P:positive regulation of 3'-UTR-mediated mRNA stabilization"/>
    <property type="evidence" value="ECO:0007669"/>
    <property type="project" value="UniProtKB-ARBA"/>
</dbReference>
<evidence type="ECO:0000256" key="9">
    <source>
        <dbReference type="ARBA" id="ARBA00063831"/>
    </source>
</evidence>
<dbReference type="SUPFAM" id="SSF81301">
    <property type="entry name" value="Nucleotidyltransferase"/>
    <property type="match status" value="1"/>
</dbReference>
<dbReference type="InterPro" id="IPR002058">
    <property type="entry name" value="PAP_assoc"/>
</dbReference>
<dbReference type="Pfam" id="PF03828">
    <property type="entry name" value="PAP_assoc"/>
    <property type="match status" value="1"/>
</dbReference>
<dbReference type="InterPro" id="IPR045862">
    <property type="entry name" value="Trf4-like"/>
</dbReference>
<dbReference type="CDD" id="cd05402">
    <property type="entry name" value="NT_PAP_TUTase"/>
    <property type="match status" value="1"/>
</dbReference>
<evidence type="ECO:0000256" key="7">
    <source>
        <dbReference type="ARBA" id="ARBA00048830"/>
    </source>
</evidence>
<dbReference type="PANTHER" id="PTHR23092">
    <property type="entry name" value="POLY(A) RNA POLYMERASE"/>
    <property type="match status" value="1"/>
</dbReference>
<feature type="domain" description="Poly(A) RNA polymerase mitochondrial-like central palm" evidence="18">
    <location>
        <begin position="3"/>
        <end position="119"/>
    </location>
</feature>
<dbReference type="GO" id="GO:0046872">
    <property type="term" value="F:metal ion binding"/>
    <property type="evidence" value="ECO:0007669"/>
    <property type="project" value="UniProtKB-KW"/>
</dbReference>
<comment type="similarity">
    <text evidence="2">Belongs to the DNA polymerase type-B-like family.</text>
</comment>
<dbReference type="GO" id="GO:0060212">
    <property type="term" value="P:negative regulation of nuclear-transcribed mRNA poly(A) tail shortening"/>
    <property type="evidence" value="ECO:0007669"/>
    <property type="project" value="UniProtKB-ARBA"/>
</dbReference>
<evidence type="ECO:0000256" key="2">
    <source>
        <dbReference type="ARBA" id="ARBA00008593"/>
    </source>
</evidence>
<feature type="region of interest" description="Disordered" evidence="16">
    <location>
        <begin position="344"/>
        <end position="400"/>
    </location>
</feature>
<comment type="cofactor">
    <cofactor evidence="1">
        <name>Mn(2+)</name>
        <dbReference type="ChEBI" id="CHEBI:29035"/>
    </cofactor>
</comment>
<evidence type="ECO:0000256" key="10">
    <source>
        <dbReference type="ARBA" id="ARBA00067213"/>
    </source>
</evidence>
<evidence type="ECO:0000256" key="11">
    <source>
        <dbReference type="ARBA" id="ARBA00076412"/>
    </source>
</evidence>
<evidence type="ECO:0000259" key="18">
    <source>
        <dbReference type="Pfam" id="PF22600"/>
    </source>
</evidence>
<dbReference type="Pfam" id="PF22600">
    <property type="entry name" value="MTPAP-like_central"/>
    <property type="match status" value="1"/>
</dbReference>
<accession>A0A8C9L757</accession>
<evidence type="ECO:0000313" key="19">
    <source>
        <dbReference type="Ensembl" id="ENSPSTP00000006958.1"/>
    </source>
</evidence>
<reference evidence="19" key="2">
    <citation type="submission" date="2025-09" db="UniProtKB">
        <authorList>
            <consortium name="Ensembl"/>
        </authorList>
    </citation>
    <scope>IDENTIFICATION</scope>
</reference>
<evidence type="ECO:0000256" key="4">
    <source>
        <dbReference type="ARBA" id="ARBA00022679"/>
    </source>
</evidence>
<dbReference type="GO" id="GO:0070568">
    <property type="term" value="F:guanylyltransferase activity"/>
    <property type="evidence" value="ECO:0007669"/>
    <property type="project" value="UniProtKB-ARBA"/>
</dbReference>
<dbReference type="GO" id="GO:0031499">
    <property type="term" value="C:TRAMP complex"/>
    <property type="evidence" value="ECO:0007669"/>
    <property type="project" value="TreeGrafter"/>
</dbReference>
<reference evidence="19" key="1">
    <citation type="submission" date="2025-08" db="UniProtKB">
        <authorList>
            <consortium name="Ensembl"/>
        </authorList>
    </citation>
    <scope>IDENTIFICATION</scope>
</reference>
<dbReference type="GO" id="GO:0005730">
    <property type="term" value="C:nucleolus"/>
    <property type="evidence" value="ECO:0007669"/>
    <property type="project" value="TreeGrafter"/>
</dbReference>
<dbReference type="SUPFAM" id="SSF81631">
    <property type="entry name" value="PAP/OAS1 substrate-binding domain"/>
    <property type="match status" value="1"/>
</dbReference>
<dbReference type="Gene3D" id="1.10.1410.10">
    <property type="match status" value="1"/>
</dbReference>
<dbReference type="FunFam" id="3.30.460.10:FF:000006">
    <property type="entry name" value="non-canonical poly(A) RNA polymerase PAPD5"/>
    <property type="match status" value="1"/>
</dbReference>
<comment type="catalytic activity">
    <reaction evidence="7">
        <text>RNA(n) + ATP = RNA(n)-3'-adenine ribonucleotide + diphosphate</text>
        <dbReference type="Rhea" id="RHEA:11332"/>
        <dbReference type="Rhea" id="RHEA-COMP:14527"/>
        <dbReference type="Rhea" id="RHEA-COMP:17347"/>
        <dbReference type="ChEBI" id="CHEBI:30616"/>
        <dbReference type="ChEBI" id="CHEBI:33019"/>
        <dbReference type="ChEBI" id="CHEBI:140395"/>
        <dbReference type="ChEBI" id="CHEBI:173115"/>
        <dbReference type="EC" id="2.7.7.19"/>
    </reaction>
</comment>
<dbReference type="GO" id="GO:1990817">
    <property type="term" value="F:poly(A) RNA polymerase activity"/>
    <property type="evidence" value="ECO:0007669"/>
    <property type="project" value="UniProtKB-EC"/>
</dbReference>
<dbReference type="AlphaFoldDB" id="A0A8C9L757"/>
<evidence type="ECO:0000256" key="12">
    <source>
        <dbReference type="ARBA" id="ARBA00076531"/>
    </source>
</evidence>
<dbReference type="PANTHER" id="PTHR23092:SF24">
    <property type="entry name" value="TERMINAL NUCLEOTIDYLTRANSFERASE 4A"/>
    <property type="match status" value="1"/>
</dbReference>
<evidence type="ECO:0000313" key="20">
    <source>
        <dbReference type="Proteomes" id="UP000694428"/>
    </source>
</evidence>